<name>A0A485LGQ0_9STRA</name>
<evidence type="ECO:0000256" key="1">
    <source>
        <dbReference type="SAM" id="MobiDB-lite"/>
    </source>
</evidence>
<evidence type="ECO:0000313" key="3">
    <source>
        <dbReference type="EMBL" id="VFT97567.1"/>
    </source>
</evidence>
<dbReference type="AlphaFoldDB" id="A0A485LGQ0"/>
<accession>A0A485LGQ0</accession>
<dbReference type="EMBL" id="VJMH01006931">
    <property type="protein sequence ID" value="KAF0687367.1"/>
    <property type="molecule type" value="Genomic_DNA"/>
</dbReference>
<gene>
    <name evidence="3" type="primary">Aste57867_20890</name>
    <name evidence="2" type="ORF">As57867_020822</name>
    <name evidence="3" type="ORF">ASTE57867_20890</name>
</gene>
<evidence type="ECO:0000313" key="2">
    <source>
        <dbReference type="EMBL" id="KAF0687367.1"/>
    </source>
</evidence>
<feature type="compositionally biased region" description="Basic residues" evidence="1">
    <location>
        <begin position="186"/>
        <end position="195"/>
    </location>
</feature>
<proteinExistence type="predicted"/>
<protein>
    <submittedName>
        <fullName evidence="3">Aste57867_20890 protein</fullName>
    </submittedName>
</protein>
<sequence length="212" mass="23406">MIALSAAALAVVYMHGNAYSDMTNVSLVDASTRQNRVADLRAQLTQLDALLHDAVVKERKFVEMRQEHEKTKDQILKLHHRRALQARSQWSVKLNFTCREHIQACTHATRLDIVRMTAVEAPTASMLPLPALPTTSQVVSSMSPQEDIPTPSPLLSDMAIAFTILVGAIGLMVYHHQDPKASPPKGARRSPRLRRTSSSSSEESSANDLCET</sequence>
<evidence type="ECO:0000313" key="4">
    <source>
        <dbReference type="Proteomes" id="UP000332933"/>
    </source>
</evidence>
<organism evidence="3 4">
    <name type="scientific">Aphanomyces stellatus</name>
    <dbReference type="NCBI Taxonomy" id="120398"/>
    <lineage>
        <taxon>Eukaryota</taxon>
        <taxon>Sar</taxon>
        <taxon>Stramenopiles</taxon>
        <taxon>Oomycota</taxon>
        <taxon>Saprolegniomycetes</taxon>
        <taxon>Saprolegniales</taxon>
        <taxon>Verrucalvaceae</taxon>
        <taxon>Aphanomyces</taxon>
    </lineage>
</organism>
<reference evidence="3 4" key="1">
    <citation type="submission" date="2019-03" db="EMBL/GenBank/DDBJ databases">
        <authorList>
            <person name="Gaulin E."/>
            <person name="Dumas B."/>
        </authorList>
    </citation>
    <scope>NUCLEOTIDE SEQUENCE [LARGE SCALE GENOMIC DNA]</scope>
    <source>
        <strain evidence="3">CBS 568.67</strain>
    </source>
</reference>
<keyword evidence="4" id="KW-1185">Reference proteome</keyword>
<dbReference type="EMBL" id="CAADRA010006957">
    <property type="protein sequence ID" value="VFT97567.1"/>
    <property type="molecule type" value="Genomic_DNA"/>
</dbReference>
<reference evidence="2" key="2">
    <citation type="submission" date="2019-06" db="EMBL/GenBank/DDBJ databases">
        <title>Genomics analysis of Aphanomyces spp. identifies a new class of oomycete effector associated with host adaptation.</title>
        <authorList>
            <person name="Gaulin E."/>
        </authorList>
    </citation>
    <scope>NUCLEOTIDE SEQUENCE</scope>
    <source>
        <strain evidence="2">CBS 578.67</strain>
    </source>
</reference>
<feature type="region of interest" description="Disordered" evidence="1">
    <location>
        <begin position="178"/>
        <end position="212"/>
    </location>
</feature>
<dbReference type="Proteomes" id="UP000332933">
    <property type="component" value="Unassembled WGS sequence"/>
</dbReference>